<dbReference type="OrthoDB" id="5297432at2"/>
<evidence type="ECO:0000313" key="2">
    <source>
        <dbReference type="Proteomes" id="UP000318483"/>
    </source>
</evidence>
<evidence type="ECO:0000313" key="1">
    <source>
        <dbReference type="EMBL" id="QDY71356.1"/>
    </source>
</evidence>
<accession>A0A5B8ICQ7</accession>
<gene>
    <name evidence="1" type="ORF">FPZ52_16785</name>
</gene>
<name>A0A5B8ICQ7_9RHOB</name>
<proteinExistence type="predicted"/>
<sequence length="190" mass="21831">MTKIKFIAASFLEPGETELDIERRFEWHLRKLRAVKDGVSPLVPDDLEDELRWNEDLYALHIREKDRTKLQRRARRVIRARMKMSGLGHLSADDRRALDGLRDGARLARIKNEDQADEIAAAIHTEMPWMAQATDHLWKAMRQSVRSGERGFRLPPVLLNGPPGIGKSMWAREVNRHIGIPRCGIEGIAE</sequence>
<dbReference type="InterPro" id="IPR027417">
    <property type="entry name" value="P-loop_NTPase"/>
</dbReference>
<dbReference type="Proteomes" id="UP000318483">
    <property type="component" value="Plasmid unnamed4"/>
</dbReference>
<dbReference type="RefSeq" id="WP_146366771.1">
    <property type="nucleotide sequence ID" value="NZ_CP042265.1"/>
</dbReference>
<dbReference type="AlphaFoldDB" id="A0A5B8ICQ7"/>
<geneLocation type="plasmid" evidence="1 2">
    <name>unnamed4</name>
</geneLocation>
<dbReference type="KEGG" id="lit:FPZ52_16785"/>
<evidence type="ECO:0008006" key="3">
    <source>
        <dbReference type="Google" id="ProtNLM"/>
    </source>
</evidence>
<dbReference type="SUPFAM" id="SSF52540">
    <property type="entry name" value="P-loop containing nucleoside triphosphate hydrolases"/>
    <property type="match status" value="1"/>
</dbReference>
<protein>
    <recommendedName>
        <fullName evidence="3">ATPase family protein associated with various cellular activities (AAA)</fullName>
    </recommendedName>
</protein>
<keyword evidence="2" id="KW-1185">Reference proteome</keyword>
<keyword evidence="1" id="KW-0614">Plasmid</keyword>
<dbReference type="EMBL" id="CP042265">
    <property type="protein sequence ID" value="QDY71356.1"/>
    <property type="molecule type" value="Genomic_DNA"/>
</dbReference>
<reference evidence="1 2" key="1">
    <citation type="submission" date="2019-07" db="EMBL/GenBank/DDBJ databases">
        <title>Litoreibacter alkalisoli sp. nov., isolated from saline-alkaline soil.</title>
        <authorList>
            <person name="Wang S."/>
            <person name="Xu L."/>
            <person name="Xing Y.-T."/>
            <person name="Sun J.-Q."/>
        </authorList>
    </citation>
    <scope>NUCLEOTIDE SEQUENCE [LARGE SCALE GENOMIC DNA]</scope>
    <source>
        <strain evidence="1 2">LN3S51</strain>
        <plasmid evidence="1 2">unnamed4</plasmid>
    </source>
</reference>
<organism evidence="1 2">
    <name type="scientific">Qingshengfaniella alkalisoli</name>
    <dbReference type="NCBI Taxonomy" id="2599296"/>
    <lineage>
        <taxon>Bacteria</taxon>
        <taxon>Pseudomonadati</taxon>
        <taxon>Pseudomonadota</taxon>
        <taxon>Alphaproteobacteria</taxon>
        <taxon>Rhodobacterales</taxon>
        <taxon>Paracoccaceae</taxon>
        <taxon>Qingshengfaniella</taxon>
    </lineage>
</organism>